<feature type="region of interest" description="Disordered" evidence="1">
    <location>
        <begin position="1"/>
        <end position="29"/>
    </location>
</feature>
<organism evidence="2 3">
    <name type="scientific">Oryza glaberrima</name>
    <name type="common">African rice</name>
    <dbReference type="NCBI Taxonomy" id="4538"/>
    <lineage>
        <taxon>Eukaryota</taxon>
        <taxon>Viridiplantae</taxon>
        <taxon>Streptophyta</taxon>
        <taxon>Embryophyta</taxon>
        <taxon>Tracheophyta</taxon>
        <taxon>Spermatophyta</taxon>
        <taxon>Magnoliopsida</taxon>
        <taxon>Liliopsida</taxon>
        <taxon>Poales</taxon>
        <taxon>Poaceae</taxon>
        <taxon>BOP clade</taxon>
        <taxon>Oryzoideae</taxon>
        <taxon>Oryzeae</taxon>
        <taxon>Oryzinae</taxon>
        <taxon>Oryza</taxon>
    </lineage>
</organism>
<evidence type="ECO:0000256" key="1">
    <source>
        <dbReference type="SAM" id="MobiDB-lite"/>
    </source>
</evidence>
<protein>
    <recommendedName>
        <fullName evidence="4">DUF4219 domain-containing protein</fullName>
    </recommendedName>
</protein>
<dbReference type="HOGENOM" id="CLU_2268001_0_0_1"/>
<sequence length="103" mass="11175">MPRRRSSSLTKSTLGGSSGHASGSGGNDRGLVIHRVVKEAGGAANYPVLTKTNYNEWSLLMKIKLQARCLTACGAPSIREGSRWSSMKIEWRWTPFAAPSPSR</sequence>
<dbReference type="EnsemblPlants" id="ORGLA05G0087000.1">
    <property type="protein sequence ID" value="ORGLA05G0087000.1"/>
    <property type="gene ID" value="ORGLA05G0087000"/>
</dbReference>
<keyword evidence="3" id="KW-1185">Reference proteome</keyword>
<feature type="compositionally biased region" description="Gly residues" evidence="1">
    <location>
        <begin position="16"/>
        <end position="28"/>
    </location>
</feature>
<reference evidence="2 3" key="2">
    <citation type="submission" date="2018-04" db="EMBL/GenBank/DDBJ databases">
        <title>OglaRS2 (Oryza glaberrima Reference Sequence Version 2).</title>
        <authorList>
            <person name="Zhang J."/>
            <person name="Kudrna D."/>
            <person name="Lee S."/>
            <person name="Talag J."/>
            <person name="Rajasekar S."/>
            <person name="Wing R.A."/>
        </authorList>
    </citation>
    <scope>NUCLEOTIDE SEQUENCE [LARGE SCALE GENOMIC DNA]</scope>
    <source>
        <strain evidence="2 3">cv. IRGC 96717</strain>
    </source>
</reference>
<reference evidence="2" key="1">
    <citation type="submission" date="2015-06" db="UniProtKB">
        <authorList>
            <consortium name="EnsemblPlants"/>
        </authorList>
    </citation>
    <scope>IDENTIFICATION</scope>
</reference>
<evidence type="ECO:0008006" key="4">
    <source>
        <dbReference type="Google" id="ProtNLM"/>
    </source>
</evidence>
<name>I1PU22_ORYGL</name>
<evidence type="ECO:0000313" key="3">
    <source>
        <dbReference type="Proteomes" id="UP000007306"/>
    </source>
</evidence>
<evidence type="ECO:0000313" key="2">
    <source>
        <dbReference type="EnsemblPlants" id="ORGLA05G0087000.1"/>
    </source>
</evidence>
<dbReference type="Proteomes" id="UP000007306">
    <property type="component" value="Chromosome 5"/>
</dbReference>
<proteinExistence type="predicted"/>
<dbReference type="AlphaFoldDB" id="I1PU22"/>
<dbReference type="Gramene" id="ORGLA05G0087000.1">
    <property type="protein sequence ID" value="ORGLA05G0087000.1"/>
    <property type="gene ID" value="ORGLA05G0087000"/>
</dbReference>
<accession>I1PU22</accession>